<sequence>MIYHLKGRMVEINPTYVVIDCNGVGYMVHISLHTFSLLNDAGEAIELYTHLQVKEDSHSLFGFREKSERDLFRLLISVSGVGASTARTMLSSIEPKNIMEAIASGDAATVQRIKGIGAKTAQRVILELKDKVLKVFGEGEVFTSQNNTNKEEALSALETLGFARKPAEKVVEKILKQTTDPTVETIIKLALKNL</sequence>
<evidence type="ECO:0000256" key="3">
    <source>
        <dbReference type="ARBA" id="ARBA00023125"/>
    </source>
</evidence>
<gene>
    <name evidence="6 8" type="primary">ruvA</name>
    <name evidence="8" type="ORF">FK178_10340</name>
</gene>
<dbReference type="SUPFAM" id="SSF47781">
    <property type="entry name" value="RuvA domain 2-like"/>
    <property type="match status" value="1"/>
</dbReference>
<comment type="subunit">
    <text evidence="6">Homotetramer. Forms an RuvA(8)-RuvB(12)-Holliday junction (HJ) complex. HJ DNA is sandwiched between 2 RuvA tetramers; dsDNA enters through RuvA and exits via RuvB. An RuvB hexamer assembles on each DNA strand where it exits the tetramer. Each RuvB hexamer is contacted by two RuvA subunits (via domain III) on 2 adjacent RuvB subunits; this complex drives branch migration. In the full resolvosome a probable DNA-RuvA(4)-RuvB(12)-RuvC(2) complex forms which resolves the HJ.</text>
</comment>
<dbReference type="InterPro" id="IPR012340">
    <property type="entry name" value="NA-bd_OB-fold"/>
</dbReference>
<dbReference type="GO" id="GO:0006281">
    <property type="term" value="P:DNA repair"/>
    <property type="evidence" value="ECO:0007669"/>
    <property type="project" value="UniProtKB-UniRule"/>
</dbReference>
<keyword evidence="2 6" id="KW-0227">DNA damage</keyword>
<evidence type="ECO:0000313" key="9">
    <source>
        <dbReference type="Proteomes" id="UP000321954"/>
    </source>
</evidence>
<dbReference type="InterPro" id="IPR013849">
    <property type="entry name" value="DNA_helicase_Holl-junc_RuvA_I"/>
</dbReference>
<accession>A0A5B8YP94</accession>
<dbReference type="Proteomes" id="UP000321954">
    <property type="component" value="Chromosome"/>
</dbReference>
<evidence type="ECO:0000256" key="4">
    <source>
        <dbReference type="ARBA" id="ARBA00023172"/>
    </source>
</evidence>
<comment type="domain">
    <text evidence="6">Has three domains with a flexible linker between the domains II and III and assumes an 'L' shape. Domain III is highly mobile and contacts RuvB.</text>
</comment>
<keyword evidence="1 6" id="KW-0963">Cytoplasm</keyword>
<dbReference type="Pfam" id="PF07499">
    <property type="entry name" value="RuvA_C"/>
    <property type="match status" value="1"/>
</dbReference>
<dbReference type="Gene3D" id="2.40.50.140">
    <property type="entry name" value="Nucleic acid-binding proteins"/>
    <property type="match status" value="1"/>
</dbReference>
<dbReference type="AlphaFoldDB" id="A0A5B8YP94"/>
<comment type="subcellular location">
    <subcellularLocation>
        <location evidence="6">Cytoplasm</location>
    </subcellularLocation>
</comment>
<evidence type="ECO:0000256" key="2">
    <source>
        <dbReference type="ARBA" id="ARBA00022763"/>
    </source>
</evidence>
<keyword evidence="9" id="KW-1185">Reference proteome</keyword>
<dbReference type="GO" id="GO:0005524">
    <property type="term" value="F:ATP binding"/>
    <property type="evidence" value="ECO:0007669"/>
    <property type="project" value="InterPro"/>
</dbReference>
<reference evidence="8 9" key="1">
    <citation type="submission" date="2019-08" db="EMBL/GenBank/DDBJ databases">
        <title>Antarcticibacterium arcticum sp. nov., a bacterium isolated from marine sediment of the Canadian Beaufort Sea.</title>
        <authorList>
            <person name="Lee Y.M."/>
            <person name="Baek K."/>
            <person name="Lee D.-H."/>
            <person name="Shin S.C."/>
            <person name="Jin Y.K."/>
            <person name="Park Y."/>
        </authorList>
    </citation>
    <scope>NUCLEOTIDE SEQUENCE [LARGE SCALE GENOMIC DNA]</scope>
    <source>
        <strain evidence="8 9">PAMC 28998</strain>
    </source>
</reference>
<organism evidence="8 9">
    <name type="scientific">Antarcticibacterium arcticum</name>
    <dbReference type="NCBI Taxonomy" id="2585771"/>
    <lineage>
        <taxon>Bacteria</taxon>
        <taxon>Pseudomonadati</taxon>
        <taxon>Bacteroidota</taxon>
        <taxon>Flavobacteriia</taxon>
        <taxon>Flavobacteriales</taxon>
        <taxon>Flavobacteriaceae</taxon>
        <taxon>Antarcticibacterium</taxon>
    </lineage>
</organism>
<dbReference type="InterPro" id="IPR010994">
    <property type="entry name" value="RuvA_2-like"/>
</dbReference>
<feature type="domain" description="Helix-hairpin-helix DNA-binding motif class 1" evidence="7">
    <location>
        <begin position="73"/>
        <end position="92"/>
    </location>
</feature>
<dbReference type="SUPFAM" id="SSF50249">
    <property type="entry name" value="Nucleic acid-binding proteins"/>
    <property type="match status" value="1"/>
</dbReference>
<feature type="domain" description="Helix-hairpin-helix DNA-binding motif class 1" evidence="7">
    <location>
        <begin position="108"/>
        <end position="127"/>
    </location>
</feature>
<evidence type="ECO:0000259" key="7">
    <source>
        <dbReference type="SMART" id="SM00278"/>
    </source>
</evidence>
<keyword evidence="4 6" id="KW-0233">DNA recombination</keyword>
<dbReference type="OrthoDB" id="5293449at2"/>
<dbReference type="GO" id="GO:0000400">
    <property type="term" value="F:four-way junction DNA binding"/>
    <property type="evidence" value="ECO:0007669"/>
    <property type="project" value="UniProtKB-UniRule"/>
</dbReference>
<dbReference type="Gene3D" id="1.10.8.10">
    <property type="entry name" value="DNA helicase RuvA subunit, C-terminal domain"/>
    <property type="match status" value="1"/>
</dbReference>
<evidence type="ECO:0000256" key="5">
    <source>
        <dbReference type="ARBA" id="ARBA00023204"/>
    </source>
</evidence>
<evidence type="ECO:0000256" key="1">
    <source>
        <dbReference type="ARBA" id="ARBA00022490"/>
    </source>
</evidence>
<dbReference type="Pfam" id="PF01330">
    <property type="entry name" value="RuvA_N"/>
    <property type="match status" value="1"/>
</dbReference>
<comment type="similarity">
    <text evidence="6">Belongs to the RuvA family.</text>
</comment>
<feature type="region of interest" description="Domain I" evidence="6">
    <location>
        <begin position="1"/>
        <end position="64"/>
    </location>
</feature>
<dbReference type="EMBL" id="CP042476">
    <property type="protein sequence ID" value="QED38096.1"/>
    <property type="molecule type" value="Genomic_DNA"/>
</dbReference>
<dbReference type="GO" id="GO:0009378">
    <property type="term" value="F:four-way junction helicase activity"/>
    <property type="evidence" value="ECO:0007669"/>
    <property type="project" value="InterPro"/>
</dbReference>
<dbReference type="InterPro" id="IPR003583">
    <property type="entry name" value="Hlx-hairpin-Hlx_DNA-bd_motif"/>
</dbReference>
<dbReference type="HAMAP" id="MF_00031">
    <property type="entry name" value="DNA_HJ_migration_RuvA"/>
    <property type="match status" value="1"/>
</dbReference>
<dbReference type="InterPro" id="IPR011114">
    <property type="entry name" value="RuvA_C"/>
</dbReference>
<dbReference type="NCBIfam" id="TIGR00084">
    <property type="entry name" value="ruvA"/>
    <property type="match status" value="1"/>
</dbReference>
<dbReference type="GO" id="GO:0009379">
    <property type="term" value="C:Holliday junction helicase complex"/>
    <property type="evidence" value="ECO:0007669"/>
    <property type="project" value="InterPro"/>
</dbReference>
<dbReference type="Pfam" id="PF14520">
    <property type="entry name" value="HHH_5"/>
    <property type="match status" value="1"/>
</dbReference>
<protein>
    <recommendedName>
        <fullName evidence="6">Holliday junction branch migration complex subunit RuvA</fullName>
    </recommendedName>
</protein>
<keyword evidence="5 6" id="KW-0234">DNA repair</keyword>
<proteinExistence type="inferred from homology"/>
<dbReference type="GO" id="GO:0005737">
    <property type="term" value="C:cytoplasm"/>
    <property type="evidence" value="ECO:0007669"/>
    <property type="project" value="UniProtKB-SubCell"/>
</dbReference>
<feature type="region of interest" description="Domain III" evidence="6">
    <location>
        <begin position="145"/>
        <end position="194"/>
    </location>
</feature>
<dbReference type="CDD" id="cd14332">
    <property type="entry name" value="UBA_RuvA_C"/>
    <property type="match status" value="1"/>
</dbReference>
<dbReference type="GO" id="GO:0006310">
    <property type="term" value="P:DNA recombination"/>
    <property type="evidence" value="ECO:0007669"/>
    <property type="project" value="UniProtKB-UniRule"/>
</dbReference>
<comment type="function">
    <text evidence="6">The RuvA-RuvB-RuvC complex processes Holliday junction (HJ) DNA during genetic recombination and DNA repair, while the RuvA-RuvB complex plays an important role in the rescue of blocked DNA replication forks via replication fork reversal (RFR). RuvA specifically binds to HJ cruciform DNA, conferring on it an open structure. The RuvB hexamer acts as an ATP-dependent pump, pulling dsDNA into and through the RuvAB complex. HJ branch migration allows RuvC to scan DNA until it finds its consensus sequence, where it cleaves and resolves the cruciform DNA.</text>
</comment>
<keyword evidence="3 6" id="KW-0238">DNA-binding</keyword>
<dbReference type="InterPro" id="IPR000085">
    <property type="entry name" value="RuvA"/>
</dbReference>
<dbReference type="Gene3D" id="1.10.150.20">
    <property type="entry name" value="5' to 3' exonuclease, C-terminal subdomain"/>
    <property type="match status" value="1"/>
</dbReference>
<evidence type="ECO:0000313" key="8">
    <source>
        <dbReference type="EMBL" id="QED38096.1"/>
    </source>
</evidence>
<comment type="caution">
    <text evidence="6">Lacks conserved residue(s) required for the propagation of feature annotation.</text>
</comment>
<name>A0A5B8YP94_9FLAO</name>
<dbReference type="SMART" id="SM00278">
    <property type="entry name" value="HhH1"/>
    <property type="match status" value="2"/>
</dbReference>
<dbReference type="GO" id="GO:0048476">
    <property type="term" value="C:Holliday junction resolvase complex"/>
    <property type="evidence" value="ECO:0007669"/>
    <property type="project" value="UniProtKB-UniRule"/>
</dbReference>
<dbReference type="KEGG" id="anp:FK178_10340"/>
<dbReference type="SUPFAM" id="SSF46929">
    <property type="entry name" value="DNA helicase RuvA subunit, C-terminal domain"/>
    <property type="match status" value="1"/>
</dbReference>
<dbReference type="RefSeq" id="WP_146834530.1">
    <property type="nucleotide sequence ID" value="NZ_CP042476.1"/>
</dbReference>
<evidence type="ECO:0000256" key="6">
    <source>
        <dbReference type="HAMAP-Rule" id="MF_00031"/>
    </source>
</evidence>
<dbReference type="InterPro" id="IPR036267">
    <property type="entry name" value="RuvA_C_sf"/>
</dbReference>